<name>A0A134B9B1_9PORP</name>
<evidence type="ECO:0000313" key="2">
    <source>
        <dbReference type="Proteomes" id="UP000070224"/>
    </source>
</evidence>
<dbReference type="PATRIC" id="fig|322095.3.peg.902"/>
<dbReference type="EMBL" id="LSDK01000060">
    <property type="protein sequence ID" value="KXB76543.1"/>
    <property type="molecule type" value="Genomic_DNA"/>
</dbReference>
<gene>
    <name evidence="1" type="ORF">HMPREF3185_00913</name>
</gene>
<protein>
    <submittedName>
        <fullName evidence="1">Uncharacterized protein</fullName>
    </submittedName>
</protein>
<dbReference type="AlphaFoldDB" id="A0A134B9B1"/>
<proteinExistence type="predicted"/>
<evidence type="ECO:0000313" key="1">
    <source>
        <dbReference type="EMBL" id="KXB76543.1"/>
    </source>
</evidence>
<keyword evidence="2" id="KW-1185">Reference proteome</keyword>
<accession>A0A134B9B1</accession>
<dbReference type="Proteomes" id="UP000070224">
    <property type="component" value="Unassembled WGS sequence"/>
</dbReference>
<sequence>MYQPILVAQPSCREARYTLCKKAISIYNYPPCSAKHYTGDSY</sequence>
<comment type="caution">
    <text evidence="1">The sequence shown here is derived from an EMBL/GenBank/DDBJ whole genome shotgun (WGS) entry which is preliminary data.</text>
</comment>
<organism evidence="1 2">
    <name type="scientific">Porphyromonas somerae</name>
    <dbReference type="NCBI Taxonomy" id="322095"/>
    <lineage>
        <taxon>Bacteria</taxon>
        <taxon>Pseudomonadati</taxon>
        <taxon>Bacteroidota</taxon>
        <taxon>Bacteroidia</taxon>
        <taxon>Bacteroidales</taxon>
        <taxon>Porphyromonadaceae</taxon>
        <taxon>Porphyromonas</taxon>
    </lineage>
</organism>
<reference evidence="2" key="1">
    <citation type="submission" date="2016-01" db="EMBL/GenBank/DDBJ databases">
        <authorList>
            <person name="Mitreva M."/>
            <person name="Pepin K.H."/>
            <person name="Mihindukulasuriya K.A."/>
            <person name="Fulton R."/>
            <person name="Fronick C."/>
            <person name="O'Laughlin M."/>
            <person name="Miner T."/>
            <person name="Herter B."/>
            <person name="Rosa B.A."/>
            <person name="Cordes M."/>
            <person name="Tomlinson C."/>
            <person name="Wollam A."/>
            <person name="Palsikar V.B."/>
            <person name="Mardis E.R."/>
            <person name="Wilson R.K."/>
        </authorList>
    </citation>
    <scope>NUCLEOTIDE SEQUENCE [LARGE SCALE GENOMIC DNA]</scope>
    <source>
        <strain evidence="2">KA00683</strain>
    </source>
</reference>